<evidence type="ECO:0000256" key="7">
    <source>
        <dbReference type="SAM" id="Phobius"/>
    </source>
</evidence>
<keyword evidence="7" id="KW-1133">Transmembrane helix</keyword>
<comment type="cofactor">
    <cofactor evidence="6">
        <name>Zn(2+)</name>
        <dbReference type="ChEBI" id="CHEBI:29105"/>
    </cofactor>
    <text evidence="6">Binds 1 zinc ion per subunit.</text>
</comment>
<feature type="domain" description="Peptidase M48" evidence="9">
    <location>
        <begin position="225"/>
        <end position="377"/>
    </location>
</feature>
<keyword evidence="7" id="KW-0472">Membrane</keyword>
<dbReference type="GO" id="GO:0004222">
    <property type="term" value="F:metalloendopeptidase activity"/>
    <property type="evidence" value="ECO:0007669"/>
    <property type="project" value="InterPro"/>
</dbReference>
<feature type="signal peptide" evidence="8">
    <location>
        <begin position="1"/>
        <end position="27"/>
    </location>
</feature>
<dbReference type="GO" id="GO:0046872">
    <property type="term" value="F:metal ion binding"/>
    <property type="evidence" value="ECO:0007669"/>
    <property type="project" value="UniProtKB-KW"/>
</dbReference>
<dbReference type="InterPro" id="IPR001915">
    <property type="entry name" value="Peptidase_M48"/>
</dbReference>
<accession>A0A2N9M2Z8</accession>
<dbReference type="EMBL" id="OKRB01000133">
    <property type="protein sequence ID" value="SPE29849.1"/>
    <property type="molecule type" value="Genomic_DNA"/>
</dbReference>
<feature type="chain" id="PRO_5014744367" description="Peptidase M48 domain-containing protein" evidence="8">
    <location>
        <begin position="28"/>
        <end position="392"/>
    </location>
</feature>
<evidence type="ECO:0000256" key="3">
    <source>
        <dbReference type="ARBA" id="ARBA00022801"/>
    </source>
</evidence>
<keyword evidence="2" id="KW-0479">Metal-binding</keyword>
<protein>
    <recommendedName>
        <fullName evidence="9">Peptidase M48 domain-containing protein</fullName>
    </recommendedName>
</protein>
<dbReference type="Proteomes" id="UP000239735">
    <property type="component" value="Unassembled WGS sequence"/>
</dbReference>
<reference evidence="11" key="1">
    <citation type="submission" date="2018-02" db="EMBL/GenBank/DDBJ databases">
        <authorList>
            <person name="Hausmann B."/>
        </authorList>
    </citation>
    <scope>NUCLEOTIDE SEQUENCE [LARGE SCALE GENOMIC DNA]</scope>
    <source>
        <strain evidence="11">Peat soil MAG SbA5</strain>
    </source>
</reference>
<proteinExistence type="inferred from homology"/>
<dbReference type="GO" id="GO:0051603">
    <property type="term" value="P:proteolysis involved in protein catabolic process"/>
    <property type="evidence" value="ECO:0007669"/>
    <property type="project" value="TreeGrafter"/>
</dbReference>
<keyword evidence="5 6" id="KW-0482">Metalloprotease</keyword>
<dbReference type="InterPro" id="IPR051156">
    <property type="entry name" value="Mito/Outer_Membr_Metalloprot"/>
</dbReference>
<evidence type="ECO:0000259" key="9">
    <source>
        <dbReference type="Pfam" id="PF01435"/>
    </source>
</evidence>
<evidence type="ECO:0000256" key="8">
    <source>
        <dbReference type="SAM" id="SignalP"/>
    </source>
</evidence>
<keyword evidence="7" id="KW-0812">Transmembrane</keyword>
<evidence type="ECO:0000256" key="1">
    <source>
        <dbReference type="ARBA" id="ARBA00022670"/>
    </source>
</evidence>
<dbReference type="GO" id="GO:0016020">
    <property type="term" value="C:membrane"/>
    <property type="evidence" value="ECO:0007669"/>
    <property type="project" value="TreeGrafter"/>
</dbReference>
<dbReference type="AlphaFoldDB" id="A0A2N9M2Z8"/>
<evidence type="ECO:0000256" key="4">
    <source>
        <dbReference type="ARBA" id="ARBA00022833"/>
    </source>
</evidence>
<evidence type="ECO:0000256" key="6">
    <source>
        <dbReference type="RuleBase" id="RU003983"/>
    </source>
</evidence>
<name>A0A2N9M2Z8_9BACT</name>
<evidence type="ECO:0000313" key="10">
    <source>
        <dbReference type="EMBL" id="SPE29849.1"/>
    </source>
</evidence>
<gene>
    <name evidence="10" type="ORF">SBA5_720020</name>
</gene>
<evidence type="ECO:0000256" key="2">
    <source>
        <dbReference type="ARBA" id="ARBA00022723"/>
    </source>
</evidence>
<evidence type="ECO:0000313" key="11">
    <source>
        <dbReference type="Proteomes" id="UP000239735"/>
    </source>
</evidence>
<comment type="similarity">
    <text evidence="6">Belongs to the peptidase M48 family.</text>
</comment>
<keyword evidence="3 6" id="KW-0378">Hydrolase</keyword>
<dbReference type="PANTHER" id="PTHR22726">
    <property type="entry name" value="METALLOENDOPEPTIDASE OMA1"/>
    <property type="match status" value="1"/>
</dbReference>
<dbReference type="PANTHER" id="PTHR22726:SF1">
    <property type="entry name" value="METALLOENDOPEPTIDASE OMA1, MITOCHONDRIAL"/>
    <property type="match status" value="1"/>
</dbReference>
<evidence type="ECO:0000256" key="5">
    <source>
        <dbReference type="ARBA" id="ARBA00023049"/>
    </source>
</evidence>
<keyword evidence="8" id="KW-0732">Signal</keyword>
<feature type="transmembrane region" description="Helical" evidence="7">
    <location>
        <begin position="310"/>
        <end position="335"/>
    </location>
</feature>
<dbReference type="Pfam" id="PF01435">
    <property type="entry name" value="Peptidase_M48"/>
    <property type="match status" value="1"/>
</dbReference>
<organism evidence="10 11">
    <name type="scientific">Candidatus Sulfuritelmatomonas gaucii</name>
    <dbReference type="NCBI Taxonomy" id="2043161"/>
    <lineage>
        <taxon>Bacteria</taxon>
        <taxon>Pseudomonadati</taxon>
        <taxon>Acidobacteriota</taxon>
        <taxon>Terriglobia</taxon>
        <taxon>Terriglobales</taxon>
        <taxon>Acidobacteriaceae</taxon>
        <taxon>Candidatus Sulfuritelmatomonas</taxon>
    </lineage>
</organism>
<dbReference type="Gene3D" id="3.30.2010.10">
    <property type="entry name" value="Metalloproteases ('zincins'), catalytic domain"/>
    <property type="match status" value="1"/>
</dbReference>
<sequence length="392" mass="42950">MKEAFQKCTAAVLALLLILMPAMPSQAQSEPTPQPPQAQSPQLSLHEYLQKPYEELFELAPSLTFSAAEVEQERQALKRGEGSCHGRFKDHSKLYGKQLDGARKELKKGGSGLANKPRHALHCQIQNLELLRSEADVLSGQAIPNAYDNLNAKLNLLLQWPEQNRLALAAIADGTYDQRRWADVKDIGFREIASGQESDIKRGQDAVDELKRTGLLPPEVESKAVQQYVKTVADRVAQHSDLKVPLHVVVLQSKEINAFALPGGYLFVERGLLEAVDDEAQLAGVIAHELAHVTARHGAKLMKRATIAGIFFQAAQIAAVVLTGGVAGIGLYYALQYGYYGLGLVLNLKLLGISRDYELEADQLGIQYAWNAGYDTTGSFASSTRWPPKKAT</sequence>
<keyword evidence="1 6" id="KW-0645">Protease</keyword>
<keyword evidence="4 6" id="KW-0862">Zinc</keyword>